<reference evidence="2" key="3">
    <citation type="submission" date="2020-10" db="EMBL/GenBank/DDBJ databases">
        <authorList>
            <person name="Sedaghatjoo S."/>
        </authorList>
    </citation>
    <scope>NUCLEOTIDE SEQUENCE</scope>
    <source>
        <strain evidence="2">AZH3</strain>
    </source>
</reference>
<evidence type="ECO:0000313" key="4">
    <source>
        <dbReference type="Proteomes" id="UP000077671"/>
    </source>
</evidence>
<comment type="caution">
    <text evidence="3">The sequence shown here is derived from an EMBL/GenBank/DDBJ whole genome shotgun (WGS) entry which is preliminary data.</text>
</comment>
<dbReference type="Proteomes" id="UP000836402">
    <property type="component" value="Unassembled WGS sequence"/>
</dbReference>
<keyword evidence="5" id="KW-1185">Reference proteome</keyword>
<sequence length="313" mass="32985">MNLFLTLAPLLVLLGPLLALAAPSGTAPNLLASTGISSKRQAPPNTVYTRFPNSESTSLNLTFFAVPAPLALAKQIAGKEFALLPSFREHLPADVSATIGEGEHPLFVLAYYSTDVHYGTAPFVIDAVSVVQTYAGFVDCTGDGKTACYRQYAGYFDQLFPALAGNALAATRLLAGSFKPPHSPYGPVGAGRYGINVTDVVGGLFGAGRPYTSSWAFDTSAGAGLTGEVVQEWLQGPLVRSLDQGCTKSIYFFNETTPVRHIVADINVRSPLLPCKGLAGQQLDLKDVLGFAVPVQRAANIPPVNCTMYANGA</sequence>
<proteinExistence type="predicted"/>
<reference evidence="3" key="2">
    <citation type="journal article" date="2019" name="IMA Fungus">
        <title>Genome sequencing and comparison of five Tilletia species to identify candidate genes for the detection of regulated species infecting wheat.</title>
        <authorList>
            <person name="Nguyen H.D.T."/>
            <person name="Sultana T."/>
            <person name="Kesanakurti P."/>
            <person name="Hambleton S."/>
        </authorList>
    </citation>
    <scope>NUCLEOTIDE SEQUENCE</scope>
    <source>
        <strain evidence="3">DAOMC 238032</strain>
    </source>
</reference>
<evidence type="ECO:0000313" key="3">
    <source>
        <dbReference type="EMBL" id="KAE8252573.1"/>
    </source>
</evidence>
<dbReference type="AlphaFoldDB" id="A0A177TKE4"/>
<evidence type="ECO:0000256" key="1">
    <source>
        <dbReference type="SAM" id="SignalP"/>
    </source>
</evidence>
<gene>
    <name evidence="3" type="ORF">A4X03_0g6126</name>
    <name evidence="2" type="ORF">JKIAZH3_G3921</name>
</gene>
<organism evidence="3 4">
    <name type="scientific">Tilletia caries</name>
    <name type="common">wheat bunt fungus</name>
    <dbReference type="NCBI Taxonomy" id="13290"/>
    <lineage>
        <taxon>Eukaryota</taxon>
        <taxon>Fungi</taxon>
        <taxon>Dikarya</taxon>
        <taxon>Basidiomycota</taxon>
        <taxon>Ustilaginomycotina</taxon>
        <taxon>Exobasidiomycetes</taxon>
        <taxon>Tilletiales</taxon>
        <taxon>Tilletiaceae</taxon>
        <taxon>Tilletia</taxon>
    </lineage>
</organism>
<name>A0A177TKE4_9BASI</name>
<feature type="signal peptide" evidence="1">
    <location>
        <begin position="1"/>
        <end position="21"/>
    </location>
</feature>
<accession>A0A177TKE4</accession>
<feature type="chain" id="PRO_5044550122" evidence="1">
    <location>
        <begin position="22"/>
        <end position="313"/>
    </location>
</feature>
<protein>
    <submittedName>
        <fullName evidence="3">Uncharacterized protein</fullName>
    </submittedName>
</protein>
<dbReference type="EMBL" id="CAJHJG010000089">
    <property type="protein sequence ID" value="CAD6897155.1"/>
    <property type="molecule type" value="Genomic_DNA"/>
</dbReference>
<dbReference type="Proteomes" id="UP000077671">
    <property type="component" value="Unassembled WGS sequence"/>
</dbReference>
<evidence type="ECO:0000313" key="5">
    <source>
        <dbReference type="Proteomes" id="UP000836402"/>
    </source>
</evidence>
<dbReference type="EMBL" id="LWDD02001105">
    <property type="protein sequence ID" value="KAE8252573.1"/>
    <property type="molecule type" value="Genomic_DNA"/>
</dbReference>
<reference evidence="3" key="1">
    <citation type="submission" date="2016-04" db="EMBL/GenBank/DDBJ databases">
        <authorList>
            <person name="Nguyen H.D."/>
            <person name="Kesanakurti P."/>
            <person name="Cullis J."/>
            <person name="Levesque C.A."/>
            <person name="Hambleton S."/>
        </authorList>
    </citation>
    <scope>NUCLEOTIDE SEQUENCE</scope>
    <source>
        <strain evidence="3">DAOMC 238032</strain>
    </source>
</reference>
<evidence type="ECO:0000313" key="2">
    <source>
        <dbReference type="EMBL" id="CAD6897155.1"/>
    </source>
</evidence>
<keyword evidence="1" id="KW-0732">Signal</keyword>